<gene>
    <name evidence="2" type="ORF">BG55_14525</name>
</gene>
<dbReference type="Pfam" id="PF19266">
    <property type="entry name" value="CIS_tube"/>
    <property type="match status" value="1"/>
</dbReference>
<dbReference type="AlphaFoldDB" id="A0A014NMA0"/>
<reference evidence="2 3" key="1">
    <citation type="submission" date="2014-02" db="EMBL/GenBank/DDBJ databases">
        <title>Draft genome of Erwinia mallotivora strain BT-MARDI, a papaya dieback pathogen.</title>
        <authorList>
            <person name="Redzuan R."/>
            <person name="Abu Bakar N."/>
            <person name="Badrun R."/>
            <person name="Mohd Raih M.F."/>
            <person name="Rozano L."/>
            <person name="Mat Amin N."/>
        </authorList>
    </citation>
    <scope>NUCLEOTIDE SEQUENCE [LARGE SCALE GENOMIC DNA]</scope>
    <source>
        <strain evidence="2 3">BT-MARDI</strain>
    </source>
</reference>
<accession>A0A014NMA0</accession>
<evidence type="ECO:0000313" key="3">
    <source>
        <dbReference type="Proteomes" id="UP000019918"/>
    </source>
</evidence>
<dbReference type="EMBL" id="JFHN01000053">
    <property type="protein sequence ID" value="EXU74930.1"/>
    <property type="molecule type" value="Genomic_DNA"/>
</dbReference>
<name>A0A014NMA0_9GAMM</name>
<sequence>MEKITIKSITSKGSVAQTFSATLNPGSIKHNFGISYTNRGPQQQGDISPTTTFKGYDSEKLDFELLIDGTGVTGNTSTNTVQKQLATLKKVTYAYNGEQHEPYAVVISWGTSVSFQGRLTSISINYSLFDSSGNPLRATVALSFAKYLTQKEKSALKKQSSPDLTHIIEFRAGDTLPMLCHKIYNDSSYYIEVARKNNLASARQIKPGTKIYFPPLI</sequence>
<dbReference type="PATRIC" id="fig|69222.5.peg.2983"/>
<evidence type="ECO:0000259" key="1">
    <source>
        <dbReference type="Pfam" id="PF19266"/>
    </source>
</evidence>
<evidence type="ECO:0000313" key="2">
    <source>
        <dbReference type="EMBL" id="EXU74930.1"/>
    </source>
</evidence>
<comment type="caution">
    <text evidence="2">The sequence shown here is derived from an EMBL/GenBank/DDBJ whole genome shotgun (WGS) entry which is preliminary data.</text>
</comment>
<proteinExistence type="predicted"/>
<organism evidence="2 3">
    <name type="scientific">Erwinia mallotivora</name>
    <dbReference type="NCBI Taxonomy" id="69222"/>
    <lineage>
        <taxon>Bacteria</taxon>
        <taxon>Pseudomonadati</taxon>
        <taxon>Pseudomonadota</taxon>
        <taxon>Gammaproteobacteria</taxon>
        <taxon>Enterobacterales</taxon>
        <taxon>Erwiniaceae</taxon>
        <taxon>Erwinia</taxon>
    </lineage>
</organism>
<dbReference type="RefSeq" id="WP_034938461.1">
    <property type="nucleotide sequence ID" value="NZ_JFHN01000053.1"/>
</dbReference>
<dbReference type="STRING" id="69222.BG55_14525"/>
<dbReference type="InterPro" id="IPR045361">
    <property type="entry name" value="CIS_tube_prot_N"/>
</dbReference>
<feature type="domain" description="Contractile injection system tube protein N-terminal" evidence="1">
    <location>
        <begin position="2"/>
        <end position="154"/>
    </location>
</feature>
<protein>
    <submittedName>
        <fullName evidence="2">Peptidoglycan-binding protein</fullName>
    </submittedName>
</protein>
<dbReference type="Proteomes" id="UP000019918">
    <property type="component" value="Unassembled WGS sequence"/>
</dbReference>
<keyword evidence="3" id="KW-1185">Reference proteome</keyword>